<dbReference type="Gene3D" id="3.40.190.10">
    <property type="entry name" value="Periplasmic binding protein-like II"/>
    <property type="match status" value="1"/>
</dbReference>
<evidence type="ECO:0000256" key="2">
    <source>
        <dbReference type="ARBA" id="ARBA00005695"/>
    </source>
</evidence>
<comment type="caution">
    <text evidence="5">The sequence shown here is derived from an EMBL/GenBank/DDBJ whole genome shotgun (WGS) entry which is preliminary data.</text>
</comment>
<keyword evidence="3" id="KW-0732">Signal</keyword>
<dbReference type="Proteomes" id="UP001165679">
    <property type="component" value="Unassembled WGS sequence"/>
</dbReference>
<proteinExistence type="inferred from homology"/>
<dbReference type="PIRSF" id="PIRSF002741">
    <property type="entry name" value="MppA"/>
    <property type="match status" value="1"/>
</dbReference>
<keyword evidence="6" id="KW-1185">Reference proteome</keyword>
<dbReference type="EMBL" id="JAPDNT010000002">
    <property type="protein sequence ID" value="MCW3474049.1"/>
    <property type="molecule type" value="Genomic_DNA"/>
</dbReference>
<comment type="subcellular location">
    <subcellularLocation>
        <location evidence="1">Periplasm</location>
    </subcellularLocation>
</comment>
<protein>
    <submittedName>
        <fullName evidence="5">ABC transporter substrate-binding protein</fullName>
    </submittedName>
</protein>
<dbReference type="InterPro" id="IPR000914">
    <property type="entry name" value="SBP_5_dom"/>
</dbReference>
<evidence type="ECO:0000313" key="5">
    <source>
        <dbReference type="EMBL" id="MCW3474049.1"/>
    </source>
</evidence>
<dbReference type="AlphaFoldDB" id="A0AA42CDL6"/>
<dbReference type="InterPro" id="IPR030678">
    <property type="entry name" value="Peptide/Ni-bd"/>
</dbReference>
<feature type="domain" description="Solute-binding protein family 5" evidence="4">
    <location>
        <begin position="83"/>
        <end position="452"/>
    </location>
</feature>
<dbReference type="GO" id="GO:0030288">
    <property type="term" value="C:outer membrane-bounded periplasmic space"/>
    <property type="evidence" value="ECO:0007669"/>
    <property type="project" value="UniProtKB-ARBA"/>
</dbReference>
<evidence type="ECO:0000313" key="6">
    <source>
        <dbReference type="Proteomes" id="UP001165679"/>
    </source>
</evidence>
<gene>
    <name evidence="5" type="ORF">OL599_05610</name>
</gene>
<reference evidence="5" key="1">
    <citation type="submission" date="2022-09" db="EMBL/GenBank/DDBJ databases">
        <title>Rhodovastum sp. nov. RN2-1 isolated from soil in Seongnam, South Korea.</title>
        <authorList>
            <person name="Le N.T."/>
        </authorList>
    </citation>
    <scope>NUCLEOTIDE SEQUENCE</scope>
    <source>
        <strain evidence="5">RN2-1</strain>
    </source>
</reference>
<dbReference type="InterPro" id="IPR039424">
    <property type="entry name" value="SBP_5"/>
</dbReference>
<dbReference type="InterPro" id="IPR023765">
    <property type="entry name" value="SBP_5_CS"/>
</dbReference>
<dbReference type="SUPFAM" id="SSF53850">
    <property type="entry name" value="Periplasmic binding protein-like II"/>
    <property type="match status" value="1"/>
</dbReference>
<sequence>MDNGSSVGRRFVLGGGVGLATLATMGMPTAARAAAVRGGRMVYARYADSLFLDPVLSDANVDIWVMNSIYDTLLMPTPEGIGVQEGLATKWVLGDGGKALTLTLREGVKFSDGTPLKASDVKWSLDRARNPKNGAWNEMIASIDAVEITDPSTVVLKLKHPDPTLLPALAMFNTGILPQAAFAAAPGATEDEKAKAFAEKPIGTGPFMLTEWQRGQRMLLKRNPHYWKKAPDGQPLPYLDELEFAIIPDDATRILKLKAGEIHGTEFVPYSRVKELQADKNLRMELWPSTRVAYLTLYVRDKLKNGQDNPLSNVKVRQALNYAVNKDAVIAITTLGLGKPLQSFMSSSTPLSRKDGPVYRYDPAKAKALLAEAGFANGLELSCIALAGNQDEMNNLTTVQQMWAQIGVRLKIELLDNPTRTARYRAEDFQMRTAAWTDDIADPSEITSYFAYYPNIHALHSGWEEKRVNELFLQSQQEVDPAKRQAQYAELQKIYVDAAPILFLYETPYPVAFRGNAKGFVQIPLGNNYFEAAYVEK</sequence>
<dbReference type="PANTHER" id="PTHR30290:SF38">
    <property type="entry name" value="D,D-DIPEPTIDE-BINDING PERIPLASMIC PROTEIN DDPA-RELATED"/>
    <property type="match status" value="1"/>
</dbReference>
<dbReference type="GO" id="GO:0015833">
    <property type="term" value="P:peptide transport"/>
    <property type="evidence" value="ECO:0007669"/>
    <property type="project" value="TreeGrafter"/>
</dbReference>
<reference evidence="5" key="2">
    <citation type="submission" date="2022-10" db="EMBL/GenBank/DDBJ databases">
        <authorList>
            <person name="Trinh H.N."/>
        </authorList>
    </citation>
    <scope>NUCLEOTIDE SEQUENCE</scope>
    <source>
        <strain evidence="5">RN2-1</strain>
    </source>
</reference>
<evidence type="ECO:0000256" key="3">
    <source>
        <dbReference type="ARBA" id="ARBA00022729"/>
    </source>
</evidence>
<dbReference type="PROSITE" id="PS51318">
    <property type="entry name" value="TAT"/>
    <property type="match status" value="1"/>
</dbReference>
<comment type="similarity">
    <text evidence="2">Belongs to the bacterial solute-binding protein 5 family.</text>
</comment>
<dbReference type="InterPro" id="IPR006311">
    <property type="entry name" value="TAT_signal"/>
</dbReference>
<dbReference type="PANTHER" id="PTHR30290">
    <property type="entry name" value="PERIPLASMIC BINDING COMPONENT OF ABC TRANSPORTER"/>
    <property type="match status" value="1"/>
</dbReference>
<dbReference type="CDD" id="cd00995">
    <property type="entry name" value="PBP2_NikA_DppA_OppA_like"/>
    <property type="match status" value="1"/>
</dbReference>
<dbReference type="Gene3D" id="3.90.76.10">
    <property type="entry name" value="Dipeptide-binding Protein, Domain 1"/>
    <property type="match status" value="1"/>
</dbReference>
<dbReference type="Gene3D" id="3.10.105.10">
    <property type="entry name" value="Dipeptide-binding Protein, Domain 3"/>
    <property type="match status" value="1"/>
</dbReference>
<accession>A0AA42CDL6</accession>
<dbReference type="GO" id="GO:0043190">
    <property type="term" value="C:ATP-binding cassette (ABC) transporter complex"/>
    <property type="evidence" value="ECO:0007669"/>
    <property type="project" value="InterPro"/>
</dbReference>
<dbReference type="RefSeq" id="WP_264712668.1">
    <property type="nucleotide sequence ID" value="NZ_JAPDNT010000002.1"/>
</dbReference>
<evidence type="ECO:0000256" key="1">
    <source>
        <dbReference type="ARBA" id="ARBA00004418"/>
    </source>
</evidence>
<dbReference type="GO" id="GO:1904680">
    <property type="term" value="F:peptide transmembrane transporter activity"/>
    <property type="evidence" value="ECO:0007669"/>
    <property type="project" value="TreeGrafter"/>
</dbReference>
<organism evidence="5 6">
    <name type="scientific">Limobrevibacterium gyesilva</name>
    <dbReference type="NCBI Taxonomy" id="2991712"/>
    <lineage>
        <taxon>Bacteria</taxon>
        <taxon>Pseudomonadati</taxon>
        <taxon>Pseudomonadota</taxon>
        <taxon>Alphaproteobacteria</taxon>
        <taxon>Acetobacterales</taxon>
        <taxon>Acetobacteraceae</taxon>
        <taxon>Limobrevibacterium</taxon>
    </lineage>
</organism>
<dbReference type="Pfam" id="PF00496">
    <property type="entry name" value="SBP_bac_5"/>
    <property type="match status" value="1"/>
</dbReference>
<evidence type="ECO:0000259" key="4">
    <source>
        <dbReference type="Pfam" id="PF00496"/>
    </source>
</evidence>
<dbReference type="PROSITE" id="PS01040">
    <property type="entry name" value="SBP_BACTERIAL_5"/>
    <property type="match status" value="1"/>
</dbReference>
<name>A0AA42CDL6_9PROT</name>